<dbReference type="GeneTree" id="ENSGT00940000160473"/>
<protein>
    <recommendedName>
        <fullName evidence="11">Receptor ligand binding region domain-containing protein</fullName>
    </recommendedName>
</protein>
<evidence type="ECO:0000256" key="3">
    <source>
        <dbReference type="ARBA" id="ARBA00022692"/>
    </source>
</evidence>
<keyword evidence="4" id="KW-0732">Signal</keyword>
<dbReference type="GO" id="GO:0005886">
    <property type="term" value="C:plasma membrane"/>
    <property type="evidence" value="ECO:0007669"/>
    <property type="project" value="UniProtKB-SubCell"/>
</dbReference>
<evidence type="ECO:0000313" key="12">
    <source>
        <dbReference type="Ensembl" id="ENSEBUP00000025145.1"/>
    </source>
</evidence>
<keyword evidence="7" id="KW-0472">Membrane</keyword>
<evidence type="ECO:0000256" key="7">
    <source>
        <dbReference type="ARBA" id="ARBA00023136"/>
    </source>
</evidence>
<keyword evidence="6" id="KW-0297">G-protein coupled receptor</keyword>
<sequence>MEVLRSDKIAMSIFGSRTSQYYGVGKMSDCIFSFNPRTLRWTMGMVFAIKEINNDPDLLQNVTLGYVIYDSCFSIPNTVDSAVSFLEHETGMDNACLIGAAIATSGSTLSMTVCRMLSLYFIPQVFSSTCKCLSDKKRFPSFLRTISSDTYQASAFAHLVHYFDWLYVGALAADDDFGISGMAQFLVEIKDFGHCVAFEELIPKVKDVDHIKWLGKLLVKEKQTSPDLVPFAQEIKQRNITGKTWLAAQPWATSPLLSTQYYSDVFEGTIGFAQRRGHIPGFKDFLADFKPSSQNKTVKKSQFTKIQLTQNTSNLCLPFNLQSINITMKQKFLHNFSDPNIRIPRSLSFFVKGVSKSEVKGGCNAHNAKPLQDFL</sequence>
<evidence type="ECO:0000256" key="6">
    <source>
        <dbReference type="ARBA" id="ARBA00023040"/>
    </source>
</evidence>
<dbReference type="PANTHER" id="PTHR24061:SF422">
    <property type="entry name" value="G-PROTEIN COUPLED RECEPTORS FAMILY 3 PROFILE DOMAIN-CONTAINING PROTEIN"/>
    <property type="match status" value="1"/>
</dbReference>
<dbReference type="Pfam" id="PF01094">
    <property type="entry name" value="ANF_receptor"/>
    <property type="match status" value="1"/>
</dbReference>
<evidence type="ECO:0000256" key="8">
    <source>
        <dbReference type="ARBA" id="ARBA00023170"/>
    </source>
</evidence>
<dbReference type="GO" id="GO:0004930">
    <property type="term" value="F:G protein-coupled receptor activity"/>
    <property type="evidence" value="ECO:0007669"/>
    <property type="project" value="UniProtKB-KW"/>
</dbReference>
<dbReference type="InterPro" id="IPR000337">
    <property type="entry name" value="GPCR_3"/>
</dbReference>
<keyword evidence="2" id="KW-1003">Cell membrane</keyword>
<dbReference type="OMA" id="TIAWIEA"/>
<dbReference type="Gene3D" id="3.40.50.2300">
    <property type="match status" value="2"/>
</dbReference>
<proteinExistence type="predicted"/>
<reference evidence="12" key="1">
    <citation type="submission" date="2025-08" db="UniProtKB">
        <authorList>
            <consortium name="Ensembl"/>
        </authorList>
    </citation>
    <scope>IDENTIFICATION</scope>
</reference>
<evidence type="ECO:0000259" key="11">
    <source>
        <dbReference type="Pfam" id="PF01094"/>
    </source>
</evidence>
<dbReference type="SUPFAM" id="SSF53822">
    <property type="entry name" value="Periplasmic binding protein-like I"/>
    <property type="match status" value="1"/>
</dbReference>
<keyword evidence="8" id="KW-0675">Receptor</keyword>
<keyword evidence="9" id="KW-0325">Glycoprotein</keyword>
<keyword evidence="5" id="KW-1133">Transmembrane helix</keyword>
<name>A0A8C4X0U5_EPTBU</name>
<evidence type="ECO:0000313" key="13">
    <source>
        <dbReference type="Proteomes" id="UP000694388"/>
    </source>
</evidence>
<evidence type="ECO:0000256" key="4">
    <source>
        <dbReference type="ARBA" id="ARBA00022729"/>
    </source>
</evidence>
<evidence type="ECO:0000256" key="1">
    <source>
        <dbReference type="ARBA" id="ARBA00004651"/>
    </source>
</evidence>
<evidence type="ECO:0000256" key="10">
    <source>
        <dbReference type="ARBA" id="ARBA00023224"/>
    </source>
</evidence>
<reference evidence="12" key="2">
    <citation type="submission" date="2025-09" db="UniProtKB">
        <authorList>
            <consortium name="Ensembl"/>
        </authorList>
    </citation>
    <scope>IDENTIFICATION</scope>
</reference>
<evidence type="ECO:0000256" key="2">
    <source>
        <dbReference type="ARBA" id="ARBA00022475"/>
    </source>
</evidence>
<dbReference type="Ensembl" id="ENSEBUT00000025721.1">
    <property type="protein sequence ID" value="ENSEBUP00000025145.1"/>
    <property type="gene ID" value="ENSEBUG00000015510.1"/>
</dbReference>
<dbReference type="PANTHER" id="PTHR24061">
    <property type="entry name" value="CALCIUM-SENSING RECEPTOR-RELATED"/>
    <property type="match status" value="1"/>
</dbReference>
<keyword evidence="13" id="KW-1185">Reference proteome</keyword>
<dbReference type="FunFam" id="3.40.50.2300:FF:000016">
    <property type="entry name" value="Taste 1 receptor member 2"/>
    <property type="match status" value="1"/>
</dbReference>
<feature type="domain" description="Receptor ligand binding region" evidence="11">
    <location>
        <begin position="42"/>
        <end position="296"/>
    </location>
</feature>
<keyword evidence="3" id="KW-0812">Transmembrane</keyword>
<dbReference type="PRINTS" id="PR00248">
    <property type="entry name" value="GPCRMGR"/>
</dbReference>
<evidence type="ECO:0000256" key="5">
    <source>
        <dbReference type="ARBA" id="ARBA00022989"/>
    </source>
</evidence>
<dbReference type="InterPro" id="IPR001828">
    <property type="entry name" value="ANF_lig-bd_rcpt"/>
</dbReference>
<dbReference type="Proteomes" id="UP000694388">
    <property type="component" value="Unplaced"/>
</dbReference>
<evidence type="ECO:0000256" key="9">
    <source>
        <dbReference type="ARBA" id="ARBA00023180"/>
    </source>
</evidence>
<comment type="subcellular location">
    <subcellularLocation>
        <location evidence="1">Cell membrane</location>
        <topology evidence="1">Multi-pass membrane protein</topology>
    </subcellularLocation>
</comment>
<dbReference type="InterPro" id="IPR028082">
    <property type="entry name" value="Peripla_BP_I"/>
</dbReference>
<keyword evidence="10" id="KW-0807">Transducer</keyword>
<dbReference type="InterPro" id="IPR000068">
    <property type="entry name" value="GPCR_3_Ca_sens_rcpt-rel"/>
</dbReference>
<dbReference type="AlphaFoldDB" id="A0A8C4X0U5"/>
<accession>A0A8C4X0U5</accession>
<dbReference type="PRINTS" id="PR00592">
    <property type="entry name" value="CASENSINGR"/>
</dbReference>
<organism evidence="12 13">
    <name type="scientific">Eptatretus burgeri</name>
    <name type="common">Inshore hagfish</name>
    <dbReference type="NCBI Taxonomy" id="7764"/>
    <lineage>
        <taxon>Eukaryota</taxon>
        <taxon>Metazoa</taxon>
        <taxon>Chordata</taxon>
        <taxon>Craniata</taxon>
        <taxon>Vertebrata</taxon>
        <taxon>Cyclostomata</taxon>
        <taxon>Myxini</taxon>
        <taxon>Myxiniformes</taxon>
        <taxon>Myxinidae</taxon>
        <taxon>Eptatretinae</taxon>
        <taxon>Eptatretus</taxon>
    </lineage>
</organism>